<proteinExistence type="inferred from homology"/>
<dbReference type="Proteomes" id="UP001589619">
    <property type="component" value="Unassembled WGS sequence"/>
</dbReference>
<keyword evidence="5 11" id="KW-0479">Metal-binding</keyword>
<evidence type="ECO:0000256" key="7">
    <source>
        <dbReference type="ARBA" id="ARBA00022777"/>
    </source>
</evidence>
<reference evidence="12 13" key="1">
    <citation type="submission" date="2024-09" db="EMBL/GenBank/DDBJ databases">
        <authorList>
            <person name="Sun Q."/>
            <person name="Mori K."/>
        </authorList>
    </citation>
    <scope>NUCLEOTIDE SEQUENCE [LARGE SCALE GENOMIC DNA]</scope>
    <source>
        <strain evidence="12 13">JCM 12520</strain>
    </source>
</reference>
<comment type="cofactor">
    <cofactor evidence="2 11">
        <name>Mg(2+)</name>
        <dbReference type="ChEBI" id="CHEBI:18420"/>
    </cofactor>
</comment>
<feature type="binding site" evidence="11">
    <location>
        <position position="45"/>
    </location>
    <ligand>
        <name>substrate</name>
    </ligand>
</feature>
<keyword evidence="13" id="KW-1185">Reference proteome</keyword>
<keyword evidence="6 11" id="KW-0547">Nucleotide-binding</keyword>
<dbReference type="HAMAP" id="MF_00228">
    <property type="entry name" value="Thz_kinase"/>
    <property type="match status" value="1"/>
</dbReference>
<keyword evidence="10 11" id="KW-0784">Thiamine biosynthesis</keyword>
<dbReference type="SUPFAM" id="SSF53613">
    <property type="entry name" value="Ribokinase-like"/>
    <property type="match status" value="1"/>
</dbReference>
<keyword evidence="4 11" id="KW-0808">Transferase</keyword>
<dbReference type="InterPro" id="IPR000417">
    <property type="entry name" value="Hyethyz_kinase"/>
</dbReference>
<comment type="catalytic activity">
    <reaction evidence="1 11">
        <text>5-(2-hydroxyethyl)-4-methylthiazole + ATP = 4-methyl-5-(2-phosphooxyethyl)-thiazole + ADP + H(+)</text>
        <dbReference type="Rhea" id="RHEA:24212"/>
        <dbReference type="ChEBI" id="CHEBI:15378"/>
        <dbReference type="ChEBI" id="CHEBI:17957"/>
        <dbReference type="ChEBI" id="CHEBI:30616"/>
        <dbReference type="ChEBI" id="CHEBI:58296"/>
        <dbReference type="ChEBI" id="CHEBI:456216"/>
        <dbReference type="EC" id="2.7.1.50"/>
    </reaction>
</comment>
<evidence type="ECO:0000256" key="4">
    <source>
        <dbReference type="ARBA" id="ARBA00022679"/>
    </source>
</evidence>
<evidence type="ECO:0000256" key="10">
    <source>
        <dbReference type="ARBA" id="ARBA00022977"/>
    </source>
</evidence>
<organism evidence="12 13">
    <name type="scientific">Paenibacillus hodogayensis</name>
    <dbReference type="NCBI Taxonomy" id="279208"/>
    <lineage>
        <taxon>Bacteria</taxon>
        <taxon>Bacillati</taxon>
        <taxon>Bacillota</taxon>
        <taxon>Bacilli</taxon>
        <taxon>Bacillales</taxon>
        <taxon>Paenibacillaceae</taxon>
        <taxon>Paenibacillus</taxon>
    </lineage>
</organism>
<gene>
    <name evidence="11 12" type="primary">thiM</name>
    <name evidence="12" type="ORF">ACFFNY_09065</name>
</gene>
<evidence type="ECO:0000256" key="3">
    <source>
        <dbReference type="ARBA" id="ARBA00004868"/>
    </source>
</evidence>
<dbReference type="CDD" id="cd01170">
    <property type="entry name" value="THZ_kinase"/>
    <property type="match status" value="1"/>
</dbReference>
<dbReference type="PIRSF" id="PIRSF000513">
    <property type="entry name" value="Thz_kinase"/>
    <property type="match status" value="1"/>
</dbReference>
<accession>A0ABV5VTT3</accession>
<comment type="pathway">
    <text evidence="3 11">Cofactor biosynthesis; thiamine diphosphate biosynthesis; 4-methyl-5-(2-phosphoethyl)-thiazole from 5-(2-hydroxyethyl)-4-methylthiazole: step 1/1.</text>
</comment>
<feature type="binding site" evidence="11">
    <location>
        <position position="168"/>
    </location>
    <ligand>
        <name>ATP</name>
        <dbReference type="ChEBI" id="CHEBI:30616"/>
    </ligand>
</feature>
<dbReference type="RefSeq" id="WP_344912521.1">
    <property type="nucleotide sequence ID" value="NZ_BAAAYO010000010.1"/>
</dbReference>
<evidence type="ECO:0000256" key="9">
    <source>
        <dbReference type="ARBA" id="ARBA00022842"/>
    </source>
</evidence>
<evidence type="ECO:0000256" key="5">
    <source>
        <dbReference type="ARBA" id="ARBA00022723"/>
    </source>
</evidence>
<dbReference type="EMBL" id="JBHMAG010000007">
    <property type="protein sequence ID" value="MFB9751719.1"/>
    <property type="molecule type" value="Genomic_DNA"/>
</dbReference>
<dbReference type="NCBIfam" id="NF006830">
    <property type="entry name" value="PRK09355.1"/>
    <property type="match status" value="1"/>
</dbReference>
<dbReference type="GO" id="GO:0004417">
    <property type="term" value="F:hydroxyethylthiazole kinase activity"/>
    <property type="evidence" value="ECO:0007669"/>
    <property type="project" value="UniProtKB-EC"/>
</dbReference>
<feature type="binding site" evidence="11">
    <location>
        <position position="121"/>
    </location>
    <ligand>
        <name>ATP</name>
        <dbReference type="ChEBI" id="CHEBI:30616"/>
    </ligand>
</feature>
<dbReference type="PRINTS" id="PR01099">
    <property type="entry name" value="HYETHTZKNASE"/>
</dbReference>
<evidence type="ECO:0000313" key="12">
    <source>
        <dbReference type="EMBL" id="MFB9751719.1"/>
    </source>
</evidence>
<dbReference type="EC" id="2.7.1.50" evidence="11"/>
<evidence type="ECO:0000313" key="13">
    <source>
        <dbReference type="Proteomes" id="UP001589619"/>
    </source>
</evidence>
<dbReference type="InterPro" id="IPR029056">
    <property type="entry name" value="Ribokinase-like"/>
</dbReference>
<keyword evidence="8 11" id="KW-0067">ATP-binding</keyword>
<dbReference type="Gene3D" id="3.40.1190.20">
    <property type="match status" value="1"/>
</dbReference>
<keyword evidence="7 11" id="KW-0418">Kinase</keyword>
<comment type="function">
    <text evidence="11">Catalyzes the phosphorylation of the hydroxyl group of 4-methyl-5-beta-hydroxyethylthiazole (THZ).</text>
</comment>
<protein>
    <recommendedName>
        <fullName evidence="11">Hydroxyethylthiazole kinase</fullName>
        <ecNumber evidence="11">2.7.1.50</ecNumber>
    </recommendedName>
    <alternativeName>
        <fullName evidence="11">4-methyl-5-beta-hydroxyethylthiazole kinase</fullName>
        <shortName evidence="11">TH kinase</shortName>
        <shortName evidence="11">Thz kinase</shortName>
    </alternativeName>
</protein>
<keyword evidence="9 11" id="KW-0460">Magnesium</keyword>
<evidence type="ECO:0000256" key="6">
    <source>
        <dbReference type="ARBA" id="ARBA00022741"/>
    </source>
</evidence>
<evidence type="ECO:0000256" key="1">
    <source>
        <dbReference type="ARBA" id="ARBA00001771"/>
    </source>
</evidence>
<evidence type="ECO:0000256" key="8">
    <source>
        <dbReference type="ARBA" id="ARBA00022840"/>
    </source>
</evidence>
<dbReference type="NCBIfam" id="TIGR00694">
    <property type="entry name" value="thiM"/>
    <property type="match status" value="1"/>
</dbReference>
<name>A0ABV5VTT3_9BACL</name>
<dbReference type="Pfam" id="PF02110">
    <property type="entry name" value="HK"/>
    <property type="match status" value="1"/>
</dbReference>
<feature type="binding site" evidence="11">
    <location>
        <position position="195"/>
    </location>
    <ligand>
        <name>substrate</name>
    </ligand>
</feature>
<evidence type="ECO:0000256" key="11">
    <source>
        <dbReference type="HAMAP-Rule" id="MF_00228"/>
    </source>
</evidence>
<comment type="similarity">
    <text evidence="11">Belongs to the Thz kinase family.</text>
</comment>
<evidence type="ECO:0000256" key="2">
    <source>
        <dbReference type="ARBA" id="ARBA00001946"/>
    </source>
</evidence>
<comment type="caution">
    <text evidence="12">The sequence shown here is derived from an EMBL/GenBank/DDBJ whole genome shotgun (WGS) entry which is preliminary data.</text>
</comment>
<sequence>MNVETGLALLNRVRERKPLVYNITNVVVTNFTANGLLALGASPVMAYAREEAADMARISGALVANIGTLDESVVESIILAGRSANAHGVPVVLDPVGAGATAYRTEAVRRIMREVRLTAIRGNAGEIANVIGEQGEMKGVDAGDTNGNDPAELVRRAAERLGTVAIVTGRHDYVSDGSVTYRISNGTPLLTAVTGTGCLLTSIIGAFAAVEPDTVAAAVSALAFYGVAAELAVDSSGADRPGTFQTELLNRLHTTGPDDLRDRVVVERLNNG</sequence>